<comment type="caution">
    <text evidence="1">The sequence shown here is derived from an EMBL/GenBank/DDBJ whole genome shotgun (WGS) entry which is preliminary data.</text>
</comment>
<organism evidence="1">
    <name type="scientific">bioreactor metagenome</name>
    <dbReference type="NCBI Taxonomy" id="1076179"/>
    <lineage>
        <taxon>unclassified sequences</taxon>
        <taxon>metagenomes</taxon>
        <taxon>ecological metagenomes</taxon>
    </lineage>
</organism>
<dbReference type="AlphaFoldDB" id="A0A644YGL6"/>
<accession>A0A644YGL6</accession>
<sequence length="154" mass="17639">MTLFTSGKIKLPLWFINNNWNVNYSIFKVALFHDDTVGLVNYQDIGIEMKISSMGRAMLECLSLCPNDFSITEAYELMEGLSTLRPKQVQELLESCKSIKAKRLFLYFAERAGHSWFKYIDQTKIDLGSGNRSLTKKGMLVAKYKLVLPKELAQ</sequence>
<dbReference type="EMBL" id="VSSQ01004542">
    <property type="protein sequence ID" value="MPM25633.1"/>
    <property type="molecule type" value="Genomic_DNA"/>
</dbReference>
<protein>
    <recommendedName>
        <fullName evidence="2">Transcriptional regulator AbiEi antitoxin N-terminal domain-containing protein</fullName>
    </recommendedName>
</protein>
<dbReference type="InterPro" id="IPR021561">
    <property type="entry name" value="AbiEi_3"/>
</dbReference>
<gene>
    <name evidence="1" type="ORF">SDC9_72130</name>
</gene>
<reference evidence="1" key="1">
    <citation type="submission" date="2019-08" db="EMBL/GenBank/DDBJ databases">
        <authorList>
            <person name="Kucharzyk K."/>
            <person name="Murdoch R.W."/>
            <person name="Higgins S."/>
            <person name="Loffler F."/>
        </authorList>
    </citation>
    <scope>NUCLEOTIDE SEQUENCE</scope>
</reference>
<evidence type="ECO:0000313" key="1">
    <source>
        <dbReference type="EMBL" id="MPM25633.1"/>
    </source>
</evidence>
<proteinExistence type="predicted"/>
<dbReference type="Pfam" id="PF11459">
    <property type="entry name" value="AbiEi_3"/>
    <property type="match status" value="1"/>
</dbReference>
<name>A0A644YGL6_9ZZZZ</name>
<evidence type="ECO:0008006" key="2">
    <source>
        <dbReference type="Google" id="ProtNLM"/>
    </source>
</evidence>